<evidence type="ECO:0000313" key="5">
    <source>
        <dbReference type="Proteomes" id="UP000325787"/>
    </source>
</evidence>
<sequence length="341" mass="37019">MCKDPAMDVRHLVAVLALDDVVGFDLGTPPQIFNAARDERERRFYRVRVCTPGARPVRSSAGFTVTPDHGLEVLAEADTVVVAGVHQDALLERGVLEAPVRDALRAAAERGARVMSICTGAFALAAAGLLDGRRATTHWAHAANFRRLFPRVDLDPDVLFVDEGDVLTSAGVGAGIDLCLHVVRHDLGSRIANMAARRCVVPPWRPGGQSQYIVRPVPGPTDTSTAPTRAWALEHLEEPLSLKVLADHARMSVRTFTRRFHEETGMTAVKWLHRQRVERARHLLETTDLSVDRVARHAGFGTAAALRQQMGAALGVPPSAYRTAFRSADRVRPGGEPVAAG</sequence>
<keyword evidence="5" id="KW-1185">Reference proteome</keyword>
<dbReference type="Pfam" id="PF01965">
    <property type="entry name" value="DJ-1_PfpI"/>
    <property type="match status" value="1"/>
</dbReference>
<dbReference type="AlphaFoldDB" id="A0A5Q0GT04"/>
<dbReference type="InterPro" id="IPR009057">
    <property type="entry name" value="Homeodomain-like_sf"/>
</dbReference>
<dbReference type="SUPFAM" id="SSF52317">
    <property type="entry name" value="Class I glutamine amidotransferase-like"/>
    <property type="match status" value="1"/>
</dbReference>
<name>A0A5Q0GT04_SACSY</name>
<dbReference type="PROSITE" id="PS01124">
    <property type="entry name" value="HTH_ARAC_FAMILY_2"/>
    <property type="match status" value="1"/>
</dbReference>
<protein>
    <submittedName>
        <fullName evidence="4">Helix-turn-helix domain-containing protein</fullName>
    </submittedName>
</protein>
<dbReference type="Pfam" id="PF12833">
    <property type="entry name" value="HTH_18"/>
    <property type="match status" value="1"/>
</dbReference>
<gene>
    <name evidence="4" type="ORF">EKG83_06250</name>
</gene>
<reference evidence="5" key="1">
    <citation type="journal article" date="2021" name="Curr. Microbiol.">
        <title>Complete genome of nocamycin-producing strain Saccharothrix syringae NRRL B-16468 reveals the biosynthetic potential for secondary metabolites.</title>
        <authorList>
            <person name="Mo X."/>
            <person name="Yang S."/>
        </authorList>
    </citation>
    <scope>NUCLEOTIDE SEQUENCE [LARGE SCALE GENOMIC DNA]</scope>
    <source>
        <strain evidence="5">ATCC 51364 / DSM 43886 / JCM 6844 / KCTC 9398 / NBRC 14523 / NRRL B-16468 / INA 2240</strain>
    </source>
</reference>
<evidence type="ECO:0000259" key="3">
    <source>
        <dbReference type="PROSITE" id="PS01124"/>
    </source>
</evidence>
<dbReference type="Proteomes" id="UP000325787">
    <property type="component" value="Chromosome"/>
</dbReference>
<dbReference type="SUPFAM" id="SSF46689">
    <property type="entry name" value="Homeodomain-like"/>
    <property type="match status" value="2"/>
</dbReference>
<dbReference type="InterPro" id="IPR002818">
    <property type="entry name" value="DJ-1/PfpI"/>
</dbReference>
<dbReference type="PANTHER" id="PTHR43130:SF3">
    <property type="entry name" value="HTH-TYPE TRANSCRIPTIONAL REGULATOR RV1931C"/>
    <property type="match status" value="1"/>
</dbReference>
<dbReference type="InterPro" id="IPR018060">
    <property type="entry name" value="HTH_AraC"/>
</dbReference>
<keyword evidence="1" id="KW-0805">Transcription regulation</keyword>
<dbReference type="PANTHER" id="PTHR43130">
    <property type="entry name" value="ARAC-FAMILY TRANSCRIPTIONAL REGULATOR"/>
    <property type="match status" value="1"/>
</dbReference>
<dbReference type="SMART" id="SM00342">
    <property type="entry name" value="HTH_ARAC"/>
    <property type="match status" value="1"/>
</dbReference>
<keyword evidence="2" id="KW-0804">Transcription</keyword>
<evidence type="ECO:0000313" key="4">
    <source>
        <dbReference type="EMBL" id="QFZ17118.1"/>
    </source>
</evidence>
<organism evidence="4 5">
    <name type="scientific">Saccharothrix syringae</name>
    <name type="common">Nocardiopsis syringae</name>
    <dbReference type="NCBI Taxonomy" id="103733"/>
    <lineage>
        <taxon>Bacteria</taxon>
        <taxon>Bacillati</taxon>
        <taxon>Actinomycetota</taxon>
        <taxon>Actinomycetes</taxon>
        <taxon>Pseudonocardiales</taxon>
        <taxon>Pseudonocardiaceae</taxon>
        <taxon>Saccharothrix</taxon>
    </lineage>
</organism>
<accession>A0A5Q0GT04</accession>
<dbReference type="Gene3D" id="1.10.10.60">
    <property type="entry name" value="Homeodomain-like"/>
    <property type="match status" value="1"/>
</dbReference>
<dbReference type="GO" id="GO:0003700">
    <property type="term" value="F:DNA-binding transcription factor activity"/>
    <property type="evidence" value="ECO:0007669"/>
    <property type="project" value="InterPro"/>
</dbReference>
<evidence type="ECO:0000256" key="2">
    <source>
        <dbReference type="ARBA" id="ARBA00023163"/>
    </source>
</evidence>
<dbReference type="InterPro" id="IPR029062">
    <property type="entry name" value="Class_I_gatase-like"/>
</dbReference>
<dbReference type="KEGG" id="ssyi:EKG83_06250"/>
<dbReference type="CDD" id="cd03137">
    <property type="entry name" value="GATase1_AraC_1"/>
    <property type="match status" value="1"/>
</dbReference>
<proteinExistence type="predicted"/>
<evidence type="ECO:0000256" key="1">
    <source>
        <dbReference type="ARBA" id="ARBA00023015"/>
    </source>
</evidence>
<dbReference type="InterPro" id="IPR052158">
    <property type="entry name" value="INH-QAR"/>
</dbReference>
<dbReference type="GO" id="GO:0043565">
    <property type="term" value="F:sequence-specific DNA binding"/>
    <property type="evidence" value="ECO:0007669"/>
    <property type="project" value="InterPro"/>
</dbReference>
<dbReference type="OrthoDB" id="3660033at2"/>
<dbReference type="EMBL" id="CP034550">
    <property type="protein sequence ID" value="QFZ17118.1"/>
    <property type="molecule type" value="Genomic_DNA"/>
</dbReference>
<feature type="domain" description="HTH araC/xylS-type" evidence="3">
    <location>
        <begin position="226"/>
        <end position="324"/>
    </location>
</feature>
<dbReference type="Gene3D" id="3.40.50.880">
    <property type="match status" value="1"/>
</dbReference>